<dbReference type="EMBL" id="CAJOBO010001165">
    <property type="protein sequence ID" value="CAF4346485.1"/>
    <property type="molecule type" value="Genomic_DNA"/>
</dbReference>
<dbReference type="PANTHER" id="PTHR10648">
    <property type="entry name" value="SERINE/THREONINE-PROTEIN PHOSPHATASE PP2A 65 KDA REGULATORY SUBUNIT"/>
    <property type="match status" value="1"/>
</dbReference>
<dbReference type="Gene3D" id="1.25.10.10">
    <property type="entry name" value="Leucine-rich Repeat Variant"/>
    <property type="match status" value="1"/>
</dbReference>
<accession>A0A818JXQ7</accession>
<protein>
    <submittedName>
        <fullName evidence="4">Uncharacterized protein</fullName>
    </submittedName>
</protein>
<evidence type="ECO:0000313" key="6">
    <source>
        <dbReference type="EMBL" id="CAF4346485.1"/>
    </source>
</evidence>
<dbReference type="Proteomes" id="UP000663851">
    <property type="component" value="Unassembled WGS sequence"/>
</dbReference>
<dbReference type="Proteomes" id="UP000663848">
    <property type="component" value="Unassembled WGS sequence"/>
</dbReference>
<dbReference type="PROSITE" id="PS50077">
    <property type="entry name" value="HEAT_REPEAT"/>
    <property type="match status" value="1"/>
</dbReference>
<evidence type="ECO:0000313" key="9">
    <source>
        <dbReference type="EMBL" id="CAF4732540.1"/>
    </source>
</evidence>
<dbReference type="Pfam" id="PF02985">
    <property type="entry name" value="HEAT"/>
    <property type="match status" value="1"/>
</dbReference>
<dbReference type="Proteomes" id="UP000663838">
    <property type="component" value="Unassembled WGS sequence"/>
</dbReference>
<evidence type="ECO:0000313" key="3">
    <source>
        <dbReference type="EMBL" id="CAF3312957.1"/>
    </source>
</evidence>
<keyword evidence="11" id="KW-1185">Reference proteome</keyword>
<dbReference type="EMBL" id="CAJOBR010000247">
    <property type="protein sequence ID" value="CAF4486297.1"/>
    <property type="molecule type" value="Genomic_DNA"/>
</dbReference>
<dbReference type="AlphaFoldDB" id="A0A818JXQ7"/>
<evidence type="ECO:0000313" key="4">
    <source>
        <dbReference type="EMBL" id="CAF3546956.1"/>
    </source>
</evidence>
<dbReference type="InterPro" id="IPR021133">
    <property type="entry name" value="HEAT_type_2"/>
</dbReference>
<dbReference type="GO" id="GO:0000159">
    <property type="term" value="C:protein phosphatase type 2A complex"/>
    <property type="evidence" value="ECO:0007669"/>
    <property type="project" value="TreeGrafter"/>
</dbReference>
<comment type="caution">
    <text evidence="4">The sequence shown here is derived from an EMBL/GenBank/DDBJ whole genome shotgun (WGS) entry which is preliminary data.</text>
</comment>
<evidence type="ECO:0000313" key="10">
    <source>
        <dbReference type="Proteomes" id="UP000663869"/>
    </source>
</evidence>
<gene>
    <name evidence="4" type="ORF">FME351_LOCUS19279</name>
    <name evidence="6" type="ORF">HFQ381_LOCUS16454</name>
    <name evidence="7" type="ORF">QYT958_LOCUS3475</name>
    <name evidence="3" type="ORF">TIS948_LOCUS19453</name>
    <name evidence="9" type="ORF">TOA249_LOCUS18994</name>
    <name evidence="8" type="ORF">TSG867_LOCUS26301</name>
    <name evidence="5" type="ORF">UJA718_LOCUS5768</name>
</gene>
<dbReference type="InterPro" id="IPR016024">
    <property type="entry name" value="ARM-type_fold"/>
</dbReference>
<dbReference type="PANTHER" id="PTHR10648:SF4">
    <property type="entry name" value="PROTEIN PHOSPHATASE 2 (FORMERLY 2A), REGULATORY SUBUNIT A, BETA ISOFORM-RELATED"/>
    <property type="match status" value="1"/>
</dbReference>
<dbReference type="EMBL" id="CAJNXB010003418">
    <property type="protein sequence ID" value="CAF3312957.1"/>
    <property type="molecule type" value="Genomic_DNA"/>
</dbReference>
<evidence type="ECO:0000256" key="2">
    <source>
        <dbReference type="PROSITE-ProRule" id="PRU00103"/>
    </source>
</evidence>
<dbReference type="GO" id="GO:0005829">
    <property type="term" value="C:cytosol"/>
    <property type="evidence" value="ECO:0007669"/>
    <property type="project" value="TreeGrafter"/>
</dbReference>
<dbReference type="EMBL" id="CAJNYU010002385">
    <property type="protein sequence ID" value="CAF3546956.1"/>
    <property type="molecule type" value="Genomic_DNA"/>
</dbReference>
<dbReference type="InterPro" id="IPR051023">
    <property type="entry name" value="PP2A_Regulatory_Subunit_A"/>
</dbReference>
<dbReference type="InterPro" id="IPR011989">
    <property type="entry name" value="ARM-like"/>
</dbReference>
<dbReference type="Proteomes" id="UP000663869">
    <property type="component" value="Unassembled WGS sequence"/>
</dbReference>
<sequence length="115" mass="13381">MMLPTVLVLASDPVANVRFNVAKTFQRIHPILDADALAMHVKPCLEKLTQDVDHDVQYFASEAYEKLRTIHHSYRQKEDIDELYLVQEKYNEQLKSLYETSNKAKAEIESRTDKT</sequence>
<evidence type="ECO:0000256" key="1">
    <source>
        <dbReference type="ARBA" id="ARBA00022737"/>
    </source>
</evidence>
<dbReference type="InterPro" id="IPR000357">
    <property type="entry name" value="HEAT"/>
</dbReference>
<evidence type="ECO:0000313" key="11">
    <source>
        <dbReference type="Proteomes" id="UP000663873"/>
    </source>
</evidence>
<dbReference type="OrthoDB" id="340346at2759"/>
<dbReference type="Proteomes" id="UP000663825">
    <property type="component" value="Unassembled WGS sequence"/>
</dbReference>
<dbReference type="Proteomes" id="UP000663873">
    <property type="component" value="Unassembled WGS sequence"/>
</dbReference>
<keyword evidence="1" id="KW-0677">Repeat</keyword>
<evidence type="ECO:0000313" key="7">
    <source>
        <dbReference type="EMBL" id="CAF4486297.1"/>
    </source>
</evidence>
<feature type="repeat" description="HEAT" evidence="2">
    <location>
        <begin position="2"/>
        <end position="40"/>
    </location>
</feature>
<dbReference type="GO" id="GO:0019888">
    <property type="term" value="F:protein phosphatase regulator activity"/>
    <property type="evidence" value="ECO:0007669"/>
    <property type="project" value="TreeGrafter"/>
</dbReference>
<dbReference type="EMBL" id="CAJOBP010000515">
    <property type="protein sequence ID" value="CAF4188437.1"/>
    <property type="molecule type" value="Genomic_DNA"/>
</dbReference>
<dbReference type="Proteomes" id="UP000663862">
    <property type="component" value="Unassembled WGS sequence"/>
</dbReference>
<dbReference type="GO" id="GO:0005634">
    <property type="term" value="C:nucleus"/>
    <property type="evidence" value="ECO:0007669"/>
    <property type="project" value="TreeGrafter"/>
</dbReference>
<dbReference type="EMBL" id="CAJOBS010001458">
    <property type="protein sequence ID" value="CAF4732540.1"/>
    <property type="molecule type" value="Genomic_DNA"/>
</dbReference>
<name>A0A818JXQ7_9BILA</name>
<reference evidence="4" key="1">
    <citation type="submission" date="2021-02" db="EMBL/GenBank/DDBJ databases">
        <authorList>
            <person name="Nowell W R."/>
        </authorList>
    </citation>
    <scope>NUCLEOTIDE SEQUENCE</scope>
</reference>
<organism evidence="4 10">
    <name type="scientific">Rotaria socialis</name>
    <dbReference type="NCBI Taxonomy" id="392032"/>
    <lineage>
        <taxon>Eukaryota</taxon>
        <taxon>Metazoa</taxon>
        <taxon>Spiralia</taxon>
        <taxon>Gnathifera</taxon>
        <taxon>Rotifera</taxon>
        <taxon>Eurotatoria</taxon>
        <taxon>Bdelloidea</taxon>
        <taxon>Philodinida</taxon>
        <taxon>Philodinidae</taxon>
        <taxon>Rotaria</taxon>
    </lineage>
</organism>
<evidence type="ECO:0000313" key="5">
    <source>
        <dbReference type="EMBL" id="CAF4188437.1"/>
    </source>
</evidence>
<evidence type="ECO:0000313" key="8">
    <source>
        <dbReference type="EMBL" id="CAF4576441.1"/>
    </source>
</evidence>
<proteinExistence type="predicted"/>
<dbReference type="SUPFAM" id="SSF48371">
    <property type="entry name" value="ARM repeat"/>
    <property type="match status" value="1"/>
</dbReference>
<dbReference type="EMBL" id="CAJOBQ010002741">
    <property type="protein sequence ID" value="CAF4576441.1"/>
    <property type="molecule type" value="Genomic_DNA"/>
</dbReference>